<dbReference type="Pfam" id="PF07690">
    <property type="entry name" value="MFS_1"/>
    <property type="match status" value="1"/>
</dbReference>
<sequence>MIPASKESAVESADWDTKYEMKAVALLTLAFGLVGLDRWIIAPLAPAMIRDLGMTPQDMNNLIAALGVTWGLAAVFMGGLSDRIGRRAVLIPAIVLFSLMSVASGMAAGFMGLLLIRSLMGLCEGAFCPTSFAATAEASKPSRRGFNQGLQQSAFALFGLGFGPIIATQLLGVVEWEVVFMLVALPGLILAFLLWRVIREPSKIGASEIVKDLNPAEPAPIADLFKHRNIPLGMVGLLCAMCGIFVLSANIPLYLTEVLKLSPVEMGFVTSALGFGGFAGQWGLPAFSDHLGRRPVAIVGFVGGAMLLWFFMQCGPNVPALFALLFASAAFSFGLLSLITGPIATEAAPIGRISTTAGLIIGTGEIFGGGLALVVAGMVISTYGIPAMLYLALGGLVLGGILMLWLKETAPRRIAVLQSSATAVT</sequence>
<protein>
    <submittedName>
        <fullName evidence="7">MFS transporter</fullName>
    </submittedName>
</protein>
<dbReference type="InterPro" id="IPR011701">
    <property type="entry name" value="MFS"/>
</dbReference>
<keyword evidence="8" id="KW-1185">Reference proteome</keyword>
<evidence type="ECO:0000313" key="7">
    <source>
        <dbReference type="EMBL" id="QGY79267.1"/>
    </source>
</evidence>
<keyword evidence="2 5" id="KW-0812">Transmembrane</keyword>
<feature type="transmembrane region" description="Helical" evidence="5">
    <location>
        <begin position="62"/>
        <end position="81"/>
    </location>
</feature>
<feature type="domain" description="Major facilitator superfamily (MFS) profile" evidence="6">
    <location>
        <begin position="23"/>
        <end position="412"/>
    </location>
</feature>
<evidence type="ECO:0000256" key="1">
    <source>
        <dbReference type="ARBA" id="ARBA00004141"/>
    </source>
</evidence>
<dbReference type="EMBL" id="CP035733">
    <property type="protein sequence ID" value="QGY79267.1"/>
    <property type="molecule type" value="Genomic_DNA"/>
</dbReference>
<dbReference type="Proteomes" id="UP000428803">
    <property type="component" value="Chromosome"/>
</dbReference>
<feature type="transmembrane region" description="Helical" evidence="5">
    <location>
        <begin position="387"/>
        <end position="406"/>
    </location>
</feature>
<dbReference type="RefSeq" id="WP_158897566.1">
    <property type="nucleotide sequence ID" value="NZ_CP035733.1"/>
</dbReference>
<dbReference type="OrthoDB" id="9807274at2"/>
<gene>
    <name evidence="7" type="ORF">EUU25_00710</name>
</gene>
<dbReference type="PANTHER" id="PTHR23508:SF10">
    <property type="entry name" value="CARBOXYLIC ACID TRANSPORTER PROTEIN HOMOLOG"/>
    <property type="match status" value="1"/>
</dbReference>
<dbReference type="PANTHER" id="PTHR23508">
    <property type="entry name" value="CARBOXYLIC ACID TRANSPORTER PROTEIN HOMOLOG"/>
    <property type="match status" value="1"/>
</dbReference>
<keyword evidence="4 5" id="KW-0472">Membrane</keyword>
<dbReference type="InterPro" id="IPR005829">
    <property type="entry name" value="Sugar_transporter_CS"/>
</dbReference>
<dbReference type="PROSITE" id="PS00216">
    <property type="entry name" value="SUGAR_TRANSPORT_1"/>
    <property type="match status" value="1"/>
</dbReference>
<evidence type="ECO:0000256" key="3">
    <source>
        <dbReference type="ARBA" id="ARBA00022989"/>
    </source>
</evidence>
<feature type="transmembrane region" description="Helical" evidence="5">
    <location>
        <begin position="23"/>
        <end position="41"/>
    </location>
</feature>
<keyword evidence="3 5" id="KW-1133">Transmembrane helix</keyword>
<accession>A0A6I6L5D9</accession>
<dbReference type="Gene3D" id="1.20.1250.20">
    <property type="entry name" value="MFS general substrate transporter like domains"/>
    <property type="match status" value="2"/>
</dbReference>
<comment type="subcellular location">
    <subcellularLocation>
        <location evidence="1">Membrane</location>
        <topology evidence="1">Multi-pass membrane protein</topology>
    </subcellularLocation>
</comment>
<name>A0A6I6L5D9_9SPHN</name>
<evidence type="ECO:0000313" key="8">
    <source>
        <dbReference type="Proteomes" id="UP000428803"/>
    </source>
</evidence>
<proteinExistence type="predicted"/>
<reference evidence="8" key="1">
    <citation type="submission" date="2019-01" db="EMBL/GenBank/DDBJ databases">
        <title>Sphingorhabdus lacus sp.nov., isolated from an oligotrophic freshwater lake.</title>
        <authorList>
            <person name="Park M."/>
        </authorList>
    </citation>
    <scope>NUCLEOTIDE SEQUENCE [LARGE SCALE GENOMIC DNA]</scope>
    <source>
        <strain evidence="8">IMCC1753</strain>
    </source>
</reference>
<feature type="transmembrane region" description="Helical" evidence="5">
    <location>
        <begin position="178"/>
        <end position="198"/>
    </location>
</feature>
<dbReference type="InterPro" id="IPR036259">
    <property type="entry name" value="MFS_trans_sf"/>
</dbReference>
<dbReference type="KEGG" id="slaa:EUU25_00710"/>
<feature type="transmembrane region" description="Helical" evidence="5">
    <location>
        <begin position="266"/>
        <end position="284"/>
    </location>
</feature>
<feature type="transmembrane region" description="Helical" evidence="5">
    <location>
        <begin position="93"/>
        <end position="116"/>
    </location>
</feature>
<dbReference type="GO" id="GO:0005886">
    <property type="term" value="C:plasma membrane"/>
    <property type="evidence" value="ECO:0007669"/>
    <property type="project" value="TreeGrafter"/>
</dbReference>
<evidence type="ECO:0000256" key="4">
    <source>
        <dbReference type="ARBA" id="ARBA00023136"/>
    </source>
</evidence>
<feature type="transmembrane region" description="Helical" evidence="5">
    <location>
        <begin position="318"/>
        <end position="344"/>
    </location>
</feature>
<dbReference type="GO" id="GO:0046943">
    <property type="term" value="F:carboxylic acid transmembrane transporter activity"/>
    <property type="evidence" value="ECO:0007669"/>
    <property type="project" value="TreeGrafter"/>
</dbReference>
<feature type="transmembrane region" description="Helical" evidence="5">
    <location>
        <begin position="232"/>
        <end position="254"/>
    </location>
</feature>
<feature type="transmembrane region" description="Helical" evidence="5">
    <location>
        <begin position="356"/>
        <end position="381"/>
    </location>
</feature>
<evidence type="ECO:0000256" key="2">
    <source>
        <dbReference type="ARBA" id="ARBA00022692"/>
    </source>
</evidence>
<dbReference type="InterPro" id="IPR020846">
    <property type="entry name" value="MFS_dom"/>
</dbReference>
<dbReference type="AlphaFoldDB" id="A0A6I6L5D9"/>
<evidence type="ECO:0000256" key="5">
    <source>
        <dbReference type="SAM" id="Phobius"/>
    </source>
</evidence>
<organism evidence="7 8">
    <name type="scientific">Sphingorhabdus lacus</name>
    <dbReference type="NCBI Taxonomy" id="392610"/>
    <lineage>
        <taxon>Bacteria</taxon>
        <taxon>Pseudomonadati</taxon>
        <taxon>Pseudomonadota</taxon>
        <taxon>Alphaproteobacteria</taxon>
        <taxon>Sphingomonadales</taxon>
        <taxon>Sphingomonadaceae</taxon>
        <taxon>Sphingorhabdus</taxon>
    </lineage>
</organism>
<feature type="transmembrane region" description="Helical" evidence="5">
    <location>
        <begin position="153"/>
        <end position="172"/>
    </location>
</feature>
<feature type="transmembrane region" description="Helical" evidence="5">
    <location>
        <begin position="296"/>
        <end position="312"/>
    </location>
</feature>
<dbReference type="SUPFAM" id="SSF103473">
    <property type="entry name" value="MFS general substrate transporter"/>
    <property type="match status" value="1"/>
</dbReference>
<dbReference type="PROSITE" id="PS50850">
    <property type="entry name" value="MFS"/>
    <property type="match status" value="1"/>
</dbReference>
<evidence type="ECO:0000259" key="6">
    <source>
        <dbReference type="PROSITE" id="PS50850"/>
    </source>
</evidence>